<dbReference type="Proteomes" id="UP000729357">
    <property type="component" value="Unassembled WGS sequence"/>
</dbReference>
<feature type="transmembrane region" description="Helical" evidence="1">
    <location>
        <begin position="12"/>
        <end position="30"/>
    </location>
</feature>
<name>A0A9P8K0L2_AURME</name>
<dbReference type="AlphaFoldDB" id="A0A9P8K0L2"/>
<proteinExistence type="predicted"/>
<feature type="non-terminal residue" evidence="2">
    <location>
        <position position="112"/>
    </location>
</feature>
<organism evidence="2 3">
    <name type="scientific">Aureobasidium melanogenum</name>
    <name type="common">Aureobasidium pullulans var. melanogenum</name>
    <dbReference type="NCBI Taxonomy" id="46634"/>
    <lineage>
        <taxon>Eukaryota</taxon>
        <taxon>Fungi</taxon>
        <taxon>Dikarya</taxon>
        <taxon>Ascomycota</taxon>
        <taxon>Pezizomycotina</taxon>
        <taxon>Dothideomycetes</taxon>
        <taxon>Dothideomycetidae</taxon>
        <taxon>Dothideales</taxon>
        <taxon>Saccotheciaceae</taxon>
        <taxon>Aureobasidium</taxon>
    </lineage>
</organism>
<comment type="caution">
    <text evidence="2">The sequence shown here is derived from an EMBL/GenBank/DDBJ whole genome shotgun (WGS) entry which is preliminary data.</text>
</comment>
<dbReference type="EMBL" id="JAHFXS010000048">
    <property type="protein sequence ID" value="KAG9990098.1"/>
    <property type="molecule type" value="Genomic_DNA"/>
</dbReference>
<evidence type="ECO:0000313" key="2">
    <source>
        <dbReference type="EMBL" id="KAG9990098.1"/>
    </source>
</evidence>
<evidence type="ECO:0000313" key="3">
    <source>
        <dbReference type="Proteomes" id="UP000729357"/>
    </source>
</evidence>
<keyword evidence="1" id="KW-1133">Transmembrane helix</keyword>
<keyword evidence="1" id="KW-0812">Transmembrane</keyword>
<keyword evidence="1" id="KW-0472">Membrane</keyword>
<protein>
    <submittedName>
        <fullName evidence="2">Uncharacterized protein</fullName>
    </submittedName>
</protein>
<sequence length="112" mass="12084">MLLTNPRARLPAALAAISTVLLLTYLYFHASLDAGPHLLSIKASTQPAQLSQCPPASAISNIVLSIKTGATEAFEKLPTQLLTILQCADTLLLFSDLEQDIHSLHIHDVLSR</sequence>
<evidence type="ECO:0000256" key="1">
    <source>
        <dbReference type="SAM" id="Phobius"/>
    </source>
</evidence>
<keyword evidence="3" id="KW-1185">Reference proteome</keyword>
<accession>A0A9P8K0L2</accession>
<reference evidence="2" key="1">
    <citation type="journal article" date="2021" name="J Fungi (Basel)">
        <title>Virulence traits and population genomics of the black yeast Aureobasidium melanogenum.</title>
        <authorList>
            <person name="Cernosa A."/>
            <person name="Sun X."/>
            <person name="Gostincar C."/>
            <person name="Fang C."/>
            <person name="Gunde-Cimerman N."/>
            <person name="Song Z."/>
        </authorList>
    </citation>
    <scope>NUCLEOTIDE SEQUENCE</scope>
    <source>
        <strain evidence="2">EXF-9298</strain>
    </source>
</reference>
<reference evidence="2" key="2">
    <citation type="submission" date="2021-08" db="EMBL/GenBank/DDBJ databases">
        <authorList>
            <person name="Gostincar C."/>
            <person name="Sun X."/>
            <person name="Song Z."/>
            <person name="Gunde-Cimerman N."/>
        </authorList>
    </citation>
    <scope>NUCLEOTIDE SEQUENCE</scope>
    <source>
        <strain evidence="2">EXF-9298</strain>
    </source>
</reference>
<gene>
    <name evidence="2" type="ORF">KCU98_g1409</name>
</gene>